<evidence type="ECO:0000256" key="6">
    <source>
        <dbReference type="ARBA" id="ARBA00023295"/>
    </source>
</evidence>
<dbReference type="GO" id="GO:0004560">
    <property type="term" value="F:alpha-L-fucosidase activity"/>
    <property type="evidence" value="ECO:0007669"/>
    <property type="project" value="UniProtKB-EC"/>
</dbReference>
<dbReference type="InterPro" id="IPR000933">
    <property type="entry name" value="Glyco_hydro_29"/>
</dbReference>
<dbReference type="AlphaFoldDB" id="A0A077WDI4"/>
<evidence type="ECO:0000256" key="4">
    <source>
        <dbReference type="ARBA" id="ARBA00022729"/>
    </source>
</evidence>
<evidence type="ECO:0000256" key="5">
    <source>
        <dbReference type="ARBA" id="ARBA00022801"/>
    </source>
</evidence>
<dbReference type="PRINTS" id="PR00741">
    <property type="entry name" value="GLHYDRLASE29"/>
</dbReference>
<comment type="function">
    <text evidence="1">Alpha-L-fucosidase is responsible for hydrolyzing the alpha-1,6-linked fucose joined to the reducing-end N-acetylglucosamine of the carbohydrate moieties of glycoproteins.</text>
</comment>
<dbReference type="SMART" id="SM00812">
    <property type="entry name" value="Alpha_L_fucos"/>
    <property type="match status" value="1"/>
</dbReference>
<sequence>MKLSFSLQSDFCNHPKSRTTGIALVFALLFVTTNAVPTTAKIPKDNDTNNIITYNIQDQLNHRAFGTKDDVGADFDGQGHYFVQNDTSSSIVSIDAISFKTNIGDSKDNLIAKGQTLALDDDNTTLGALYLLTSASYGPTTPSKVRVMYKDNTHSDIRISVPDWQAQHLHQLRYLKKRFPISASETRVGALYALPVFVNPRKSVRSITLPSDDHLHVFAMTGFKSSSNLKILGARSGGWISDNQVSVEILVHNTSPKYQGPVDIGINDHENGATLKQLAPGHMTTVRGVITTSSSNNPVNVTITIGDCCQETFALNFGSPSESNQHQAPEWLQNAKFGIFIHWGLYSVPAWAPVGKEYSEWYWWQMNHENDPTYAYHNKTYGADFAYDDFINSTQLASHLDPRAWLDLVDAAHARYFVFTTKHHDGFALWDTKVTDRSFVKMGPKRDIVKDLMNTASNSYPHLKRGLYFSLPEWYHPQYRDDSLGWHGPPMDPYTQKQIPYTGYRKISDFVHELQVPQAKELIQQHQPDIFWCDIGGIHDSLEWQKEYFSAAASRGQQVAVNDRCGKGSASDFTTVEYKTLDTAPDRFWEATRGIDPYSFGYNQATPKDEYATTEELIKQLITTVARGGNFLLNMGPDASGNVAEPMDTRLREMGEWLDHYEAHDAIFNTTTFWAAPNGVDDVDGQRLYFTVADTAFYIFTLEKPAKSTLVIDAPVPIHPTKGKVSCAGQQVSWSLDDQGRLVLEMSDQVINASQYAWIFKVTNPV</sequence>
<organism evidence="8">
    <name type="scientific">Lichtheimia ramosa</name>
    <dbReference type="NCBI Taxonomy" id="688394"/>
    <lineage>
        <taxon>Eukaryota</taxon>
        <taxon>Fungi</taxon>
        <taxon>Fungi incertae sedis</taxon>
        <taxon>Mucoromycota</taxon>
        <taxon>Mucoromycotina</taxon>
        <taxon>Mucoromycetes</taxon>
        <taxon>Mucorales</taxon>
        <taxon>Lichtheimiaceae</taxon>
        <taxon>Lichtheimia</taxon>
    </lineage>
</organism>
<feature type="domain" description="Glycoside hydrolase family 29 N-terminal" evidence="7">
    <location>
        <begin position="322"/>
        <end position="661"/>
    </location>
</feature>
<keyword evidence="6" id="KW-0326">Glycosidase</keyword>
<dbReference type="OrthoDB" id="6039950at2759"/>
<dbReference type="Gene3D" id="3.20.20.80">
    <property type="entry name" value="Glycosidases"/>
    <property type="match status" value="1"/>
</dbReference>
<dbReference type="InterPro" id="IPR017853">
    <property type="entry name" value="GH"/>
</dbReference>
<dbReference type="InterPro" id="IPR057739">
    <property type="entry name" value="Glyco_hydro_29_N"/>
</dbReference>
<evidence type="ECO:0000256" key="3">
    <source>
        <dbReference type="ARBA" id="ARBA00012662"/>
    </source>
</evidence>
<gene>
    <name evidence="8" type="ORF">LRAMOSA08249</name>
</gene>
<proteinExistence type="inferred from homology"/>
<dbReference type="EMBL" id="LK023317">
    <property type="protein sequence ID" value="CDS05721.1"/>
    <property type="molecule type" value="Genomic_DNA"/>
</dbReference>
<evidence type="ECO:0000313" key="8">
    <source>
        <dbReference type="EMBL" id="CDS05721.1"/>
    </source>
</evidence>
<comment type="similarity">
    <text evidence="2">Belongs to the glycosyl hydrolase 29 family.</text>
</comment>
<protein>
    <recommendedName>
        <fullName evidence="3">alpha-L-fucosidase</fullName>
        <ecNumber evidence="3">3.2.1.51</ecNumber>
    </recommendedName>
</protein>
<dbReference type="PANTHER" id="PTHR10030">
    <property type="entry name" value="ALPHA-L-FUCOSIDASE"/>
    <property type="match status" value="1"/>
</dbReference>
<dbReference type="EC" id="3.2.1.51" evidence="3"/>
<name>A0A077WDI4_9FUNG</name>
<dbReference type="SUPFAM" id="SSF51445">
    <property type="entry name" value="(Trans)glycosidases"/>
    <property type="match status" value="1"/>
</dbReference>
<accession>A0A077WDI4</accession>
<reference evidence="8" key="1">
    <citation type="journal article" date="2014" name="Genome Announc.">
        <title>De novo whole-genome sequence and genome annotation of Lichtheimia ramosa.</title>
        <authorList>
            <person name="Linde J."/>
            <person name="Schwartze V."/>
            <person name="Binder U."/>
            <person name="Lass-Florl C."/>
            <person name="Voigt K."/>
            <person name="Horn F."/>
        </authorList>
    </citation>
    <scope>NUCLEOTIDE SEQUENCE</scope>
    <source>
        <strain evidence="8">JMRC FSU:6197</strain>
    </source>
</reference>
<evidence type="ECO:0000256" key="1">
    <source>
        <dbReference type="ARBA" id="ARBA00004071"/>
    </source>
</evidence>
<evidence type="ECO:0000259" key="7">
    <source>
        <dbReference type="Pfam" id="PF01120"/>
    </source>
</evidence>
<dbReference type="Pfam" id="PF01120">
    <property type="entry name" value="Alpha_L_fucos"/>
    <property type="match status" value="1"/>
</dbReference>
<dbReference type="InterPro" id="IPR016286">
    <property type="entry name" value="FUC_metazoa-typ"/>
</dbReference>
<evidence type="ECO:0000256" key="2">
    <source>
        <dbReference type="ARBA" id="ARBA00007951"/>
    </source>
</evidence>
<keyword evidence="4" id="KW-0732">Signal</keyword>
<dbReference type="GO" id="GO:0006004">
    <property type="term" value="P:fucose metabolic process"/>
    <property type="evidence" value="ECO:0007669"/>
    <property type="project" value="InterPro"/>
</dbReference>
<dbReference type="GO" id="GO:0016139">
    <property type="term" value="P:glycoside catabolic process"/>
    <property type="evidence" value="ECO:0007669"/>
    <property type="project" value="TreeGrafter"/>
</dbReference>
<dbReference type="PANTHER" id="PTHR10030:SF37">
    <property type="entry name" value="ALPHA-L-FUCOSIDASE-RELATED"/>
    <property type="match status" value="1"/>
</dbReference>
<keyword evidence="5" id="KW-0378">Hydrolase</keyword>